<evidence type="ECO:0000313" key="4">
    <source>
        <dbReference type="EMBL" id="BBY48632.1"/>
    </source>
</evidence>
<dbReference type="PANTHER" id="PTHR43037:SF1">
    <property type="entry name" value="BLL1128 PROTEIN"/>
    <property type="match status" value="1"/>
</dbReference>
<dbReference type="GO" id="GO:0005576">
    <property type="term" value="C:extracellular region"/>
    <property type="evidence" value="ECO:0007669"/>
    <property type="project" value="InterPro"/>
</dbReference>
<dbReference type="InterPro" id="IPR010126">
    <property type="entry name" value="Esterase_phb"/>
</dbReference>
<sequence length="308" mass="31117">MFTVCHRLLRLTAVLLAGGLAASALTPVPHASAIPAKTAQLDHGGLPRTYVVHAPVGVERPSALVINLHAAGGTGGGQAALTRYDAVADANGFVVAYPDGIDLSWADGRGASVPDRQGVDDVGFISALTTKLVADYGIPGGRVFITGLSAGAFMANRMACERADLFAAVAPVAGTLGTNVACNPSRPVSVFATHGTVDPIVPYGGGGMTGRGGASTVVAAPAMADRWRQVDGCPPPVDETLFGAGHGQQIQRTTSAPCAAGTAVVFNRVDGGGHTWPGAPALMDAAGATTNVIDASVASWQFFDTHGR</sequence>
<feature type="signal peptide" evidence="3">
    <location>
        <begin position="1"/>
        <end position="26"/>
    </location>
</feature>
<organism evidence="4 5">
    <name type="scientific">Mycolicibacterium arabiense</name>
    <dbReference type="NCBI Taxonomy" id="1286181"/>
    <lineage>
        <taxon>Bacteria</taxon>
        <taxon>Bacillati</taxon>
        <taxon>Actinomycetota</taxon>
        <taxon>Actinomycetes</taxon>
        <taxon>Mycobacteriales</taxon>
        <taxon>Mycobacteriaceae</taxon>
        <taxon>Mycolicibacterium</taxon>
    </lineage>
</organism>
<evidence type="ECO:0000256" key="2">
    <source>
        <dbReference type="ARBA" id="ARBA00022801"/>
    </source>
</evidence>
<dbReference type="PANTHER" id="PTHR43037">
    <property type="entry name" value="UNNAMED PRODUCT-RELATED"/>
    <property type="match status" value="1"/>
</dbReference>
<dbReference type="Proteomes" id="UP000467428">
    <property type="component" value="Chromosome"/>
</dbReference>
<accession>A0A7I7RVJ7</accession>
<reference evidence="4 5" key="1">
    <citation type="journal article" date="2019" name="Emerg. Microbes Infect.">
        <title>Comprehensive subspecies identification of 175 nontuberculous mycobacteria species based on 7547 genomic profiles.</title>
        <authorList>
            <person name="Matsumoto Y."/>
            <person name="Kinjo T."/>
            <person name="Motooka D."/>
            <person name="Nabeya D."/>
            <person name="Jung N."/>
            <person name="Uechi K."/>
            <person name="Horii T."/>
            <person name="Iida T."/>
            <person name="Fujita J."/>
            <person name="Nakamura S."/>
        </authorList>
    </citation>
    <scope>NUCLEOTIDE SEQUENCE [LARGE SCALE GENOMIC DNA]</scope>
    <source>
        <strain evidence="4 5">JCM 18538</strain>
    </source>
</reference>
<geneLocation type="plasmid" evidence="5">
    <name>pjcm18538 dna</name>
</geneLocation>
<proteinExistence type="predicted"/>
<dbReference type="Gene3D" id="3.40.50.1820">
    <property type="entry name" value="alpha/beta hydrolase"/>
    <property type="match status" value="1"/>
</dbReference>
<dbReference type="InterPro" id="IPR050955">
    <property type="entry name" value="Plant_Biomass_Hydrol_Est"/>
</dbReference>
<keyword evidence="2" id="KW-0378">Hydrolase</keyword>
<dbReference type="KEGG" id="marz:MARA_21000"/>
<keyword evidence="1 3" id="KW-0732">Signal</keyword>
<dbReference type="AlphaFoldDB" id="A0A7I7RVJ7"/>
<name>A0A7I7RVJ7_9MYCO</name>
<keyword evidence="5" id="KW-1185">Reference proteome</keyword>
<dbReference type="SUPFAM" id="SSF53474">
    <property type="entry name" value="alpha/beta-Hydrolases"/>
    <property type="match status" value="1"/>
</dbReference>
<evidence type="ECO:0000256" key="3">
    <source>
        <dbReference type="SAM" id="SignalP"/>
    </source>
</evidence>
<dbReference type="EMBL" id="AP022593">
    <property type="protein sequence ID" value="BBY48632.1"/>
    <property type="molecule type" value="Genomic_DNA"/>
</dbReference>
<protein>
    <submittedName>
        <fullName evidence="4">Esterase</fullName>
    </submittedName>
</protein>
<dbReference type="InterPro" id="IPR029058">
    <property type="entry name" value="AB_hydrolase_fold"/>
</dbReference>
<dbReference type="GO" id="GO:0016787">
    <property type="term" value="F:hydrolase activity"/>
    <property type="evidence" value="ECO:0007669"/>
    <property type="project" value="UniProtKB-KW"/>
</dbReference>
<gene>
    <name evidence="4" type="ORF">MARA_21000</name>
</gene>
<evidence type="ECO:0000256" key="1">
    <source>
        <dbReference type="ARBA" id="ARBA00022729"/>
    </source>
</evidence>
<feature type="chain" id="PRO_5038840564" evidence="3">
    <location>
        <begin position="27"/>
        <end position="308"/>
    </location>
</feature>
<dbReference type="Pfam" id="PF10503">
    <property type="entry name" value="Esterase_PHB"/>
    <property type="match status" value="1"/>
</dbReference>
<evidence type="ECO:0000313" key="5">
    <source>
        <dbReference type="Proteomes" id="UP000467428"/>
    </source>
</evidence>